<dbReference type="InterPro" id="IPR013653">
    <property type="entry name" value="GCN5-like_dom"/>
</dbReference>
<dbReference type="InterPro" id="IPR000182">
    <property type="entry name" value="GNAT_dom"/>
</dbReference>
<dbReference type="PROSITE" id="PS51186">
    <property type="entry name" value="GNAT"/>
    <property type="match status" value="1"/>
</dbReference>
<organism evidence="2 3">
    <name type="scientific">Micromonospora pisi</name>
    <dbReference type="NCBI Taxonomy" id="589240"/>
    <lineage>
        <taxon>Bacteria</taxon>
        <taxon>Bacillati</taxon>
        <taxon>Actinomycetota</taxon>
        <taxon>Actinomycetes</taxon>
        <taxon>Micromonosporales</taxon>
        <taxon>Micromonosporaceae</taxon>
        <taxon>Micromonospora</taxon>
    </lineage>
</organism>
<dbReference type="SUPFAM" id="SSF55729">
    <property type="entry name" value="Acyl-CoA N-acyltransferases (Nat)"/>
    <property type="match status" value="1"/>
</dbReference>
<protein>
    <submittedName>
        <fullName evidence="2">FR47-like protein</fullName>
    </submittedName>
</protein>
<reference evidence="2 3" key="1">
    <citation type="submission" date="2018-10" db="EMBL/GenBank/DDBJ databases">
        <title>Sequencing the genomes of 1000 actinobacteria strains.</title>
        <authorList>
            <person name="Klenk H.-P."/>
        </authorList>
    </citation>
    <scope>NUCLEOTIDE SEQUENCE [LARGE SCALE GENOMIC DNA]</scope>
    <source>
        <strain evidence="2 3">DSM 45175</strain>
    </source>
</reference>
<dbReference type="Proteomes" id="UP000277671">
    <property type="component" value="Unassembled WGS sequence"/>
</dbReference>
<proteinExistence type="predicted"/>
<gene>
    <name evidence="2" type="ORF">BDK92_1406</name>
</gene>
<dbReference type="AlphaFoldDB" id="A0A495JE68"/>
<dbReference type="Pfam" id="PF08445">
    <property type="entry name" value="FR47"/>
    <property type="match status" value="1"/>
</dbReference>
<name>A0A495JE68_9ACTN</name>
<evidence type="ECO:0000259" key="1">
    <source>
        <dbReference type="PROSITE" id="PS51186"/>
    </source>
</evidence>
<keyword evidence="3" id="KW-1185">Reference proteome</keyword>
<dbReference type="GO" id="GO:0016747">
    <property type="term" value="F:acyltransferase activity, transferring groups other than amino-acyl groups"/>
    <property type="evidence" value="ECO:0007669"/>
    <property type="project" value="InterPro"/>
</dbReference>
<sequence length="281" mass="29549">MSLVHGEVFERLERFYDGVPRDTAHVETYGGLVLFVRDGAGWPFYARPRPGASEPPSAADVTTVRERQRALGVPEAFEWVHENHPELLPVARSAGLAVLEAPLMVLDPAILPPAERLSDVPVRLADPTSPDFGRDVATQRAVAAIGFAAPGTAPGDAGPVARDAALVALTPRRVDEERAQAADGRRAYALAESVDQGAVAAGMAMRVGDVAEIAGIATLPTARRRGLAAAVTAALARHLLDSGTELVFLSAGSEEVARIYLRAGFRRLGTACIAEPAPVTA</sequence>
<dbReference type="InterPro" id="IPR016181">
    <property type="entry name" value="Acyl_CoA_acyltransferase"/>
</dbReference>
<accession>A0A495JE68</accession>
<feature type="domain" description="N-acetyltransferase" evidence="1">
    <location>
        <begin position="120"/>
        <end position="281"/>
    </location>
</feature>
<comment type="caution">
    <text evidence="2">The sequence shown here is derived from an EMBL/GenBank/DDBJ whole genome shotgun (WGS) entry which is preliminary data.</text>
</comment>
<dbReference type="EMBL" id="RBKT01000001">
    <property type="protein sequence ID" value="RKR87133.1"/>
    <property type="molecule type" value="Genomic_DNA"/>
</dbReference>
<evidence type="ECO:0000313" key="2">
    <source>
        <dbReference type="EMBL" id="RKR87133.1"/>
    </source>
</evidence>
<evidence type="ECO:0000313" key="3">
    <source>
        <dbReference type="Proteomes" id="UP000277671"/>
    </source>
</evidence>
<dbReference type="Gene3D" id="3.40.630.30">
    <property type="match status" value="1"/>
</dbReference>